<dbReference type="GO" id="GO:0051015">
    <property type="term" value="F:actin filament binding"/>
    <property type="evidence" value="ECO:0007669"/>
    <property type="project" value="InterPro"/>
</dbReference>
<keyword evidence="3 6" id="KW-0518">Myosin</keyword>
<dbReference type="Pfam" id="PF00063">
    <property type="entry name" value="Myosin_head"/>
    <property type="match status" value="1"/>
</dbReference>
<feature type="domain" description="Myosin motor" evidence="7">
    <location>
        <begin position="61"/>
        <end position="702"/>
    </location>
</feature>
<dbReference type="InterPro" id="IPR036961">
    <property type="entry name" value="Kinesin_motor_dom_sf"/>
</dbReference>
<dbReference type="Gene3D" id="2.30.30.360">
    <property type="entry name" value="Myosin S1 fragment, N-terminal"/>
    <property type="match status" value="1"/>
</dbReference>
<evidence type="ECO:0000313" key="9">
    <source>
        <dbReference type="Proteomes" id="UP000004810"/>
    </source>
</evidence>
<dbReference type="Gene3D" id="3.40.850.10">
    <property type="entry name" value="Kinesin motor domain"/>
    <property type="match status" value="2"/>
</dbReference>
<feature type="region of interest" description="Actin-binding" evidence="6">
    <location>
        <begin position="582"/>
        <end position="604"/>
    </location>
</feature>
<dbReference type="SUPFAM" id="SSF52540">
    <property type="entry name" value="P-loop containing nucleoside triphosphate hydrolases"/>
    <property type="match status" value="1"/>
</dbReference>
<evidence type="ECO:0000256" key="3">
    <source>
        <dbReference type="ARBA" id="ARBA00023123"/>
    </source>
</evidence>
<dbReference type="Gene3D" id="3.30.70.1590">
    <property type="match status" value="1"/>
</dbReference>
<comment type="similarity">
    <text evidence="6">Belongs to the TRAFAC class myosin-kinesin ATPase superfamily. Myosin family.</text>
</comment>
<name>J9FE32_WUCBA</name>
<keyword evidence="1 6" id="KW-0547">Nucleotide-binding</keyword>
<dbReference type="InterPro" id="IPR001609">
    <property type="entry name" value="Myosin_head_motor_dom-like"/>
</dbReference>
<gene>
    <name evidence="8" type="ORF">WUBG_03480</name>
</gene>
<evidence type="ECO:0000256" key="5">
    <source>
        <dbReference type="ARBA" id="ARBA00023203"/>
    </source>
</evidence>
<feature type="binding site" evidence="6">
    <location>
        <begin position="155"/>
        <end position="162"/>
    </location>
    <ligand>
        <name>ATP</name>
        <dbReference type="ChEBI" id="CHEBI:30616"/>
    </ligand>
</feature>
<dbReference type="GO" id="GO:0016459">
    <property type="term" value="C:myosin complex"/>
    <property type="evidence" value="ECO:0007669"/>
    <property type="project" value="UniProtKB-KW"/>
</dbReference>
<dbReference type="EMBL" id="ADBV01001071">
    <property type="protein sequence ID" value="EJW85609.1"/>
    <property type="molecule type" value="Genomic_DNA"/>
</dbReference>
<dbReference type="GO" id="GO:0030139">
    <property type="term" value="C:endocytic vesicle"/>
    <property type="evidence" value="ECO:0007669"/>
    <property type="project" value="TreeGrafter"/>
</dbReference>
<comment type="caution">
    <text evidence="8">The sequence shown here is derived from an EMBL/GenBank/DDBJ whole genome shotgun (WGS) entry which is preliminary data.</text>
</comment>
<keyword evidence="5 6" id="KW-0009">Actin-binding</keyword>
<organism evidence="8 9">
    <name type="scientific">Wuchereria bancrofti</name>
    <dbReference type="NCBI Taxonomy" id="6293"/>
    <lineage>
        <taxon>Eukaryota</taxon>
        <taxon>Metazoa</taxon>
        <taxon>Ecdysozoa</taxon>
        <taxon>Nematoda</taxon>
        <taxon>Chromadorea</taxon>
        <taxon>Rhabditida</taxon>
        <taxon>Spirurina</taxon>
        <taxon>Spiruromorpha</taxon>
        <taxon>Filarioidea</taxon>
        <taxon>Onchocercidae</taxon>
        <taxon>Wuchereria</taxon>
    </lineage>
</organism>
<dbReference type="Gene3D" id="6.10.220.10">
    <property type="match status" value="1"/>
</dbReference>
<protein>
    <recommendedName>
        <fullName evidence="7">Myosin motor domain-containing protein</fullName>
    </recommendedName>
</protein>
<dbReference type="Proteomes" id="UP000004810">
    <property type="component" value="Unassembled WGS sequence"/>
</dbReference>
<evidence type="ECO:0000259" key="7">
    <source>
        <dbReference type="PROSITE" id="PS51456"/>
    </source>
</evidence>
<dbReference type="Gene3D" id="1.20.58.530">
    <property type="match status" value="1"/>
</dbReference>
<dbReference type="GO" id="GO:0000146">
    <property type="term" value="F:microfilament motor activity"/>
    <property type="evidence" value="ECO:0007669"/>
    <property type="project" value="TreeGrafter"/>
</dbReference>
<dbReference type="PRINTS" id="PR00193">
    <property type="entry name" value="MYOSINHEAVY"/>
</dbReference>
<proteinExistence type="inferred from homology"/>
<sequence>MDVEGLNMHVWAPDDKDGFVLCKIVDIGCEWVTLQRLHQTETETFQAFYDNIFPAGEDISRDVDDNCSLIYLNDGSLLNNCRLRYNRKQFYTYVANILIAINPYEQISSLYDIEMVHKYKGKSLGTLPPHIFAVADKAYRDMMSNHESQSVIISGESGAGKTESQKHIIRFLCESWGHLVGTIEQRILEISTILESFGNAKTACNNNSSRFGKFVEIHFNEKGIIVGGFVSHYLLERSRLCGQNVCERNYHIFYQLIAGADDQMANKLKLNKLEIFDYLNKGCMQFFLNKESSSKVIPGRKKYDLDDMRDDLIDDYNDFQRLLDAFSHINVSEDIRDGVFEIVAAVLHLGNIEFSDETVDFKTELLGIEVIDLRKHLVTRLMQPTRSGTKGTLYAIPLRASEATAARDALAKAIYSNLFTAIVNKIAECMPFDGSAFSIGVLDTAGFELFEQKVYGIFELLDNESRLPRSSTQHFTRAVHEAHICHPCLMVPQSSPRHRTMRDDEGFIICHYAADVCYDTAQFLNKNNDTLHASLQCLMQQSRKSLVYELFTDNGFSNTDRRDVSQSKLMNASVGNKFRSQLDILLSKLRETGTHFVRCIKPNSEMKSNQFNGAQVLLQLKCSGMSSALKVMQRGFPSRISYLSLYNIYQKHLPSKLMTLDAQLLCKCLFRVVGLEEKDYKFGLTKAFFRHGKFAEFDKIQHLSKENIENLIERISSWLYRFRFRRAQFAVICLVKVERLLAYRAKCRIKIQSAARTYILHKLYRPRINALSTLSELLESINGMYSLINKLNETDLCKWTTFIVALKEDIKRLKYEMKAKLFELKLNLIFLHYKRILLSFLHITSSADREIFHQCDALVNDAKEKQQVATNGLLEMQVDRENFEKEQQSQLKNEFKMHVLISQQINEKAQETQQMTESLDESLERKVIMIAKEKSQMLENSHMIQVRDLSKWYYVDIRNGINSSDPKLSSACKNEYYRRMRAYNEWKERNLASKELTYMTEKNGSKGLKQ</sequence>
<evidence type="ECO:0000256" key="2">
    <source>
        <dbReference type="ARBA" id="ARBA00022840"/>
    </source>
</evidence>
<dbReference type="AlphaFoldDB" id="J9FE32"/>
<evidence type="ECO:0000256" key="4">
    <source>
        <dbReference type="ARBA" id="ARBA00023175"/>
    </source>
</evidence>
<dbReference type="PROSITE" id="PS50096">
    <property type="entry name" value="IQ"/>
    <property type="match status" value="1"/>
</dbReference>
<dbReference type="PANTHER" id="PTHR13140">
    <property type="entry name" value="MYOSIN"/>
    <property type="match status" value="1"/>
</dbReference>
<evidence type="ECO:0000256" key="1">
    <source>
        <dbReference type="ARBA" id="ARBA00022741"/>
    </source>
</evidence>
<dbReference type="GO" id="GO:0005886">
    <property type="term" value="C:plasma membrane"/>
    <property type="evidence" value="ECO:0007669"/>
    <property type="project" value="TreeGrafter"/>
</dbReference>
<reference evidence="9" key="1">
    <citation type="submission" date="2012-08" db="EMBL/GenBank/DDBJ databases">
        <title>The Genome Sequence of Wuchereria bancrofti.</title>
        <authorList>
            <person name="Nutman T.B."/>
            <person name="Fink D.L."/>
            <person name="Russ C."/>
            <person name="Young S."/>
            <person name="Zeng Q."/>
            <person name="Koehrsen M."/>
            <person name="Alvarado L."/>
            <person name="Berlin A."/>
            <person name="Chapman S.B."/>
            <person name="Chen Z."/>
            <person name="Freedman E."/>
            <person name="Gellesch M."/>
            <person name="Goldberg J."/>
            <person name="Griggs A."/>
            <person name="Gujja S."/>
            <person name="Heilman E.R."/>
            <person name="Heiman D."/>
            <person name="Hepburn T."/>
            <person name="Howarth C."/>
            <person name="Jen D."/>
            <person name="Larson L."/>
            <person name="Lewis B."/>
            <person name="Mehta T."/>
            <person name="Park D."/>
            <person name="Pearson M."/>
            <person name="Roberts A."/>
            <person name="Saif S."/>
            <person name="Shea T."/>
            <person name="Shenoy N."/>
            <person name="Sisk P."/>
            <person name="Stolte C."/>
            <person name="Sykes S."/>
            <person name="Walk T."/>
            <person name="White J."/>
            <person name="Yandava C."/>
            <person name="Haas B."/>
            <person name="Henn M.R."/>
            <person name="Nusbaum C."/>
            <person name="Birren B."/>
        </authorList>
    </citation>
    <scope>NUCLEOTIDE SEQUENCE [LARGE SCALE GENOMIC DNA]</scope>
    <source>
        <strain evidence="9">NA</strain>
    </source>
</reference>
<dbReference type="GO" id="GO:0030048">
    <property type="term" value="P:actin filament-based movement"/>
    <property type="evidence" value="ECO:0007669"/>
    <property type="project" value="TreeGrafter"/>
</dbReference>
<dbReference type="Pfam" id="PF21521">
    <property type="entry name" value="MYO6_lever"/>
    <property type="match status" value="1"/>
</dbReference>
<evidence type="ECO:0000313" key="8">
    <source>
        <dbReference type="EMBL" id="EJW85609.1"/>
    </source>
</evidence>
<evidence type="ECO:0000256" key="6">
    <source>
        <dbReference type="PROSITE-ProRule" id="PRU00782"/>
    </source>
</evidence>
<dbReference type="InterPro" id="IPR027417">
    <property type="entry name" value="P-loop_NTPase"/>
</dbReference>
<dbReference type="GO" id="GO:0005524">
    <property type="term" value="F:ATP binding"/>
    <property type="evidence" value="ECO:0007669"/>
    <property type="project" value="UniProtKB-UniRule"/>
</dbReference>
<keyword evidence="2 6" id="KW-0067">ATP-binding</keyword>
<dbReference type="PANTHER" id="PTHR13140:SF745">
    <property type="entry name" value="UNCONVENTIONAL MYOSIN-VI"/>
    <property type="match status" value="1"/>
</dbReference>
<dbReference type="CDD" id="cd21759">
    <property type="entry name" value="CBD_MYO6-like"/>
    <property type="match status" value="1"/>
</dbReference>
<keyword evidence="4 6" id="KW-0505">Motor protein</keyword>
<dbReference type="Gene3D" id="1.20.120.720">
    <property type="entry name" value="Myosin VI head, motor domain, U50 subdomain"/>
    <property type="match status" value="1"/>
</dbReference>
<accession>J9FE32</accession>
<dbReference type="InterPro" id="IPR049016">
    <property type="entry name" value="MYO6_lever"/>
</dbReference>
<dbReference type="SMART" id="SM00242">
    <property type="entry name" value="MYSc"/>
    <property type="match status" value="1"/>
</dbReference>
<dbReference type="GO" id="GO:0007015">
    <property type="term" value="P:actin filament organization"/>
    <property type="evidence" value="ECO:0007669"/>
    <property type="project" value="TreeGrafter"/>
</dbReference>
<dbReference type="InterPro" id="IPR008989">
    <property type="entry name" value="Myosin_S1_N"/>
</dbReference>
<dbReference type="PROSITE" id="PS51456">
    <property type="entry name" value="MYOSIN_MOTOR"/>
    <property type="match status" value="1"/>
</dbReference>